<reference evidence="2" key="1">
    <citation type="submission" date="2018-05" db="EMBL/GenBank/DDBJ databases">
        <authorList>
            <person name="Lanie J.A."/>
            <person name="Ng W.-L."/>
            <person name="Kazmierczak K.M."/>
            <person name="Andrzejewski T.M."/>
            <person name="Davidsen T.M."/>
            <person name="Wayne K.J."/>
            <person name="Tettelin H."/>
            <person name="Glass J.I."/>
            <person name="Rusch D."/>
            <person name="Podicherti R."/>
            <person name="Tsui H.-C.T."/>
            <person name="Winkler M.E."/>
        </authorList>
    </citation>
    <scope>NUCLEOTIDE SEQUENCE</scope>
</reference>
<accession>A0A383EDP2</accession>
<feature type="region of interest" description="Disordered" evidence="1">
    <location>
        <begin position="77"/>
        <end position="97"/>
    </location>
</feature>
<proteinExistence type="predicted"/>
<protein>
    <submittedName>
        <fullName evidence="2">Uncharacterized protein</fullName>
    </submittedName>
</protein>
<name>A0A383EDP2_9ZZZZ</name>
<gene>
    <name evidence="2" type="ORF">METZ01_LOCUS507593</name>
</gene>
<organism evidence="2">
    <name type="scientific">marine metagenome</name>
    <dbReference type="NCBI Taxonomy" id="408172"/>
    <lineage>
        <taxon>unclassified sequences</taxon>
        <taxon>metagenomes</taxon>
        <taxon>ecological metagenomes</taxon>
    </lineage>
</organism>
<dbReference type="AlphaFoldDB" id="A0A383EDP2"/>
<evidence type="ECO:0000313" key="2">
    <source>
        <dbReference type="EMBL" id="SVE54739.1"/>
    </source>
</evidence>
<dbReference type="EMBL" id="UINC01224917">
    <property type="protein sequence ID" value="SVE54739.1"/>
    <property type="molecule type" value="Genomic_DNA"/>
</dbReference>
<evidence type="ECO:0000256" key="1">
    <source>
        <dbReference type="SAM" id="MobiDB-lite"/>
    </source>
</evidence>
<sequence length="97" mass="11014">MDGSVKSNQITVNVDRIEWEHGYDWDTENEYPNSVNVWVDHDATKDIYTDKSFAKAISKLIGVEVYWSEHGMQDHGKAHLEGQMNNGTMTGNERAVA</sequence>